<comment type="caution">
    <text evidence="1">The sequence shown here is derived from an EMBL/GenBank/DDBJ whole genome shotgun (WGS) entry which is preliminary data.</text>
</comment>
<organism evidence="1 2">
    <name type="scientific">Methylobacterium thuringiense</name>
    <dbReference type="NCBI Taxonomy" id="1003091"/>
    <lineage>
        <taxon>Bacteria</taxon>
        <taxon>Pseudomonadati</taxon>
        <taxon>Pseudomonadota</taxon>
        <taxon>Alphaproteobacteria</taxon>
        <taxon>Hyphomicrobiales</taxon>
        <taxon>Methylobacteriaceae</taxon>
        <taxon>Methylobacterium</taxon>
    </lineage>
</organism>
<evidence type="ECO:0000313" key="1">
    <source>
        <dbReference type="EMBL" id="GJE54601.1"/>
    </source>
</evidence>
<reference evidence="1" key="2">
    <citation type="submission" date="2021-08" db="EMBL/GenBank/DDBJ databases">
        <authorList>
            <person name="Tani A."/>
            <person name="Ola A."/>
            <person name="Ogura Y."/>
            <person name="Katsura K."/>
            <person name="Hayashi T."/>
        </authorList>
    </citation>
    <scope>NUCLEOTIDE SEQUENCE</scope>
    <source>
        <strain evidence="1">DSM 23674</strain>
    </source>
</reference>
<name>A0ABQ4TH32_9HYPH</name>
<protein>
    <submittedName>
        <fullName evidence="1">Uncharacterized protein</fullName>
    </submittedName>
</protein>
<gene>
    <name evidence="1" type="ORF">EKPJFOCH_1079</name>
</gene>
<reference evidence="1" key="1">
    <citation type="journal article" date="2021" name="Front. Microbiol.">
        <title>Comprehensive Comparative Genomics and Phenotyping of Methylobacterium Species.</title>
        <authorList>
            <person name="Alessa O."/>
            <person name="Ogura Y."/>
            <person name="Fujitani Y."/>
            <person name="Takami H."/>
            <person name="Hayashi T."/>
            <person name="Sahin N."/>
            <person name="Tani A."/>
        </authorList>
    </citation>
    <scope>NUCLEOTIDE SEQUENCE</scope>
    <source>
        <strain evidence="1">DSM 23674</strain>
    </source>
</reference>
<dbReference type="EMBL" id="BPRA01000004">
    <property type="protein sequence ID" value="GJE54601.1"/>
    <property type="molecule type" value="Genomic_DNA"/>
</dbReference>
<proteinExistence type="predicted"/>
<sequence length="70" mass="7536">MPASEDNIKPLEDLINRSDAPYCGINYANTPIKRALMEQALAQAMALQAGQSGTLPVPDLPMPDPNRKAT</sequence>
<dbReference type="RefSeq" id="WP_238231022.1">
    <property type="nucleotide sequence ID" value="NZ_BPRA01000004.1"/>
</dbReference>
<dbReference type="Proteomes" id="UP001055101">
    <property type="component" value="Unassembled WGS sequence"/>
</dbReference>
<evidence type="ECO:0000313" key="2">
    <source>
        <dbReference type="Proteomes" id="UP001055101"/>
    </source>
</evidence>
<accession>A0ABQ4TH32</accession>
<keyword evidence="2" id="KW-1185">Reference proteome</keyword>